<comment type="subcellular location">
    <subcellularLocation>
        <location evidence="1 11">Cell membrane</location>
        <topology evidence="1 11">Multi-pass membrane protein</topology>
    </subcellularLocation>
</comment>
<keyword evidence="6 11" id="KW-0812">Transmembrane</keyword>
<comment type="similarity">
    <text evidence="2 11">Belongs to the SecG family.</text>
</comment>
<keyword evidence="8 11" id="KW-1133">Transmembrane helix</keyword>
<evidence type="ECO:0000256" key="5">
    <source>
        <dbReference type="ARBA" id="ARBA00022475"/>
    </source>
</evidence>
<comment type="function">
    <text evidence="11">Involved in protein export. Participates in an early event of protein translocation.</text>
</comment>
<dbReference type="PRINTS" id="PR01651">
    <property type="entry name" value="SECGEXPORT"/>
</dbReference>
<evidence type="ECO:0000256" key="11">
    <source>
        <dbReference type="RuleBase" id="RU365087"/>
    </source>
</evidence>
<dbReference type="eggNOG" id="COG1314">
    <property type="taxonomic scope" value="Bacteria"/>
</dbReference>
<keyword evidence="7 11" id="KW-0653">Protein transport</keyword>
<dbReference type="KEGG" id="mgm:Mmc1_1884"/>
<dbReference type="GO" id="GO:0005886">
    <property type="term" value="C:plasma membrane"/>
    <property type="evidence" value="ECO:0007669"/>
    <property type="project" value="UniProtKB-SubCell"/>
</dbReference>
<evidence type="ECO:0000256" key="4">
    <source>
        <dbReference type="ARBA" id="ARBA00022448"/>
    </source>
</evidence>
<feature type="region of interest" description="Disordered" evidence="12">
    <location>
        <begin position="79"/>
        <end position="124"/>
    </location>
</feature>
<reference evidence="13 14" key="2">
    <citation type="journal article" date="2012" name="Int. J. Syst. Evol. Microbiol.">
        <title>Magnetococcus marinus gen. nov., sp. nov., a marine, magnetotactic bacterium that represents a novel lineage (Magnetococcaceae fam. nov.; Magnetococcales ord. nov.) at the base of the Alphaproteobacteria.</title>
        <authorList>
            <person name="Bazylinski D.A."/>
            <person name="Williams T.J."/>
            <person name="Lefevre C.T."/>
            <person name="Berg R.J."/>
            <person name="Zhang C.L."/>
            <person name="Bowser S.S."/>
            <person name="Dean A.J."/>
            <person name="Beveridge T.J."/>
        </authorList>
    </citation>
    <scope>NUCLEOTIDE SEQUENCE [LARGE SCALE GENOMIC DNA]</scope>
    <source>
        <strain evidence="14">ATCC BAA-1437 / JCM 17883 / MC-1</strain>
    </source>
</reference>
<comment type="caution">
    <text evidence="11">Lacks conserved residue(s) required for the propagation of feature annotation.</text>
</comment>
<dbReference type="Pfam" id="PF03840">
    <property type="entry name" value="SecG"/>
    <property type="match status" value="1"/>
</dbReference>
<dbReference type="STRING" id="156889.Mmc1_1884"/>
<dbReference type="OrthoDB" id="8566211at2"/>
<dbReference type="InterPro" id="IPR004692">
    <property type="entry name" value="SecG"/>
</dbReference>
<evidence type="ECO:0000256" key="3">
    <source>
        <dbReference type="ARBA" id="ARBA00017876"/>
    </source>
</evidence>
<evidence type="ECO:0000256" key="6">
    <source>
        <dbReference type="ARBA" id="ARBA00022692"/>
    </source>
</evidence>
<dbReference type="RefSeq" id="WP_011713536.1">
    <property type="nucleotide sequence ID" value="NC_008576.1"/>
</dbReference>
<organism evidence="13 14">
    <name type="scientific">Magnetococcus marinus (strain ATCC BAA-1437 / JCM 17883 / MC-1)</name>
    <dbReference type="NCBI Taxonomy" id="156889"/>
    <lineage>
        <taxon>Bacteria</taxon>
        <taxon>Pseudomonadati</taxon>
        <taxon>Pseudomonadota</taxon>
        <taxon>Magnetococcia</taxon>
        <taxon>Magnetococcales</taxon>
        <taxon>Magnetococcaceae</taxon>
        <taxon>Magnetococcus</taxon>
    </lineage>
</organism>
<dbReference type="GO" id="GO:0015450">
    <property type="term" value="F:protein-transporting ATPase activity"/>
    <property type="evidence" value="ECO:0007669"/>
    <property type="project" value="UniProtKB-UniRule"/>
</dbReference>
<name>A0L8U9_MAGMM</name>
<dbReference type="EMBL" id="CP000471">
    <property type="protein sequence ID" value="ABK44392.1"/>
    <property type="molecule type" value="Genomic_DNA"/>
</dbReference>
<dbReference type="HOGENOM" id="CLU_094156_2_1_5"/>
<reference evidence="14" key="1">
    <citation type="journal article" date="2009" name="Appl. Environ. Microbiol.">
        <title>Complete genome sequence of the chemolithoautotrophic marine magnetotactic coccus strain MC-1.</title>
        <authorList>
            <person name="Schubbe S."/>
            <person name="Williams T.J."/>
            <person name="Xie G."/>
            <person name="Kiss H.E."/>
            <person name="Brettin T.S."/>
            <person name="Martinez D."/>
            <person name="Ross C.A."/>
            <person name="Schuler D."/>
            <person name="Cox B.L."/>
            <person name="Nealson K.H."/>
            <person name="Bazylinski D.A."/>
        </authorList>
    </citation>
    <scope>NUCLEOTIDE SEQUENCE [LARGE SCALE GENOMIC DNA]</scope>
    <source>
        <strain evidence="14">ATCC BAA-1437 / JCM 17883 / MC-1</strain>
    </source>
</reference>
<evidence type="ECO:0000313" key="13">
    <source>
        <dbReference type="EMBL" id="ABK44392.1"/>
    </source>
</evidence>
<keyword evidence="5 11" id="KW-1003">Cell membrane</keyword>
<evidence type="ECO:0000256" key="2">
    <source>
        <dbReference type="ARBA" id="ARBA00008445"/>
    </source>
</evidence>
<evidence type="ECO:0000313" key="14">
    <source>
        <dbReference type="Proteomes" id="UP000002586"/>
    </source>
</evidence>
<evidence type="ECO:0000256" key="8">
    <source>
        <dbReference type="ARBA" id="ARBA00022989"/>
    </source>
</evidence>
<dbReference type="PANTHER" id="PTHR34182:SF1">
    <property type="entry name" value="PROTEIN-EXPORT MEMBRANE PROTEIN SECG"/>
    <property type="match status" value="1"/>
</dbReference>
<accession>A0L8U9</accession>
<protein>
    <recommendedName>
        <fullName evidence="3 11">Protein-export membrane protein SecG</fullName>
    </recommendedName>
</protein>
<dbReference type="NCBIfam" id="TIGR00810">
    <property type="entry name" value="secG"/>
    <property type="match status" value="1"/>
</dbReference>
<dbReference type="AlphaFoldDB" id="A0L8U9"/>
<dbReference type="GO" id="GO:0065002">
    <property type="term" value="P:intracellular protein transmembrane transport"/>
    <property type="evidence" value="ECO:0007669"/>
    <property type="project" value="TreeGrafter"/>
</dbReference>
<dbReference type="GO" id="GO:0009306">
    <property type="term" value="P:protein secretion"/>
    <property type="evidence" value="ECO:0007669"/>
    <property type="project" value="UniProtKB-UniRule"/>
</dbReference>
<dbReference type="Proteomes" id="UP000002586">
    <property type="component" value="Chromosome"/>
</dbReference>
<evidence type="ECO:0000256" key="12">
    <source>
        <dbReference type="SAM" id="MobiDB-lite"/>
    </source>
</evidence>
<keyword evidence="14" id="KW-1185">Reference proteome</keyword>
<sequence precursor="true">MTLLITVLHVMACLILISVVLLQKGSGTDMGAAFGGGSSQSVFGASGGGSFMGKFTAGVAAIFLLSSMTLTFISTKGSNASSVMDGVKAPTAQEQKLPAAPELPLVPKEAKPVENTGSKPIPVE</sequence>
<gene>
    <name evidence="13" type="ordered locus">Mmc1_1884</name>
</gene>
<dbReference type="PANTHER" id="PTHR34182">
    <property type="entry name" value="PROTEIN-EXPORT MEMBRANE PROTEIN SECG"/>
    <property type="match status" value="1"/>
</dbReference>
<feature type="transmembrane region" description="Helical" evidence="11">
    <location>
        <begin position="51"/>
        <end position="73"/>
    </location>
</feature>
<evidence type="ECO:0000256" key="10">
    <source>
        <dbReference type="ARBA" id="ARBA00023136"/>
    </source>
</evidence>
<keyword evidence="4 11" id="KW-0813">Transport</keyword>
<keyword evidence="9 11" id="KW-0811">Translocation</keyword>
<dbReference type="GO" id="GO:0043952">
    <property type="term" value="P:protein transport by the Sec complex"/>
    <property type="evidence" value="ECO:0007669"/>
    <property type="project" value="TreeGrafter"/>
</dbReference>
<evidence type="ECO:0000256" key="1">
    <source>
        <dbReference type="ARBA" id="ARBA00004651"/>
    </source>
</evidence>
<evidence type="ECO:0000256" key="9">
    <source>
        <dbReference type="ARBA" id="ARBA00023010"/>
    </source>
</evidence>
<keyword evidence="10 11" id="KW-0472">Membrane</keyword>
<proteinExistence type="inferred from homology"/>
<evidence type="ECO:0000256" key="7">
    <source>
        <dbReference type="ARBA" id="ARBA00022927"/>
    </source>
</evidence>